<dbReference type="AlphaFoldDB" id="Q97GW6"/>
<proteinExistence type="predicted"/>
<dbReference type="KEGG" id="cac:CA_C2249"/>
<feature type="domain" description="Asparagine synthetase" evidence="5">
    <location>
        <begin position="8"/>
        <end position="238"/>
    </location>
</feature>
<dbReference type="Gene3D" id="3.40.50.620">
    <property type="entry name" value="HUPs"/>
    <property type="match status" value="1"/>
</dbReference>
<dbReference type="InterPro" id="IPR051786">
    <property type="entry name" value="ASN_synthetase/amidase"/>
</dbReference>
<keyword evidence="3" id="KW-0028">Amino-acid biosynthesis</keyword>
<keyword evidence="3" id="KW-0061">Asparagine biosynthesis</keyword>
<evidence type="ECO:0000256" key="3">
    <source>
        <dbReference type="ARBA" id="ARBA00022888"/>
    </source>
</evidence>
<keyword evidence="7" id="KW-1185">Reference proteome</keyword>
<evidence type="ECO:0000313" key="6">
    <source>
        <dbReference type="EMBL" id="AAK80206.1"/>
    </source>
</evidence>
<dbReference type="EMBL" id="AE001437">
    <property type="protein sequence ID" value="AAK80206.1"/>
    <property type="molecule type" value="Genomic_DNA"/>
</dbReference>
<dbReference type="GO" id="GO:0004066">
    <property type="term" value="F:asparagine synthase (glutamine-hydrolyzing) activity"/>
    <property type="evidence" value="ECO:0007669"/>
    <property type="project" value="UniProtKB-EC"/>
</dbReference>
<organism evidence="6 7">
    <name type="scientific">Clostridium acetobutylicum (strain ATCC 824 / DSM 792 / JCM 1419 / IAM 19013 / LMG 5710 / NBRC 13948 / NRRL B-527 / VKM B-1787 / 2291 / W)</name>
    <dbReference type="NCBI Taxonomy" id="272562"/>
    <lineage>
        <taxon>Bacteria</taxon>
        <taxon>Bacillati</taxon>
        <taxon>Bacillota</taxon>
        <taxon>Clostridia</taxon>
        <taxon>Eubacteriales</taxon>
        <taxon>Clostridiaceae</taxon>
        <taxon>Clostridium</taxon>
    </lineage>
</organism>
<sequence>MIVITSFALSGECADEIFGGYPWFMRKEMIYANTFPWSRFVNERISLLSDDLKSINLQEYVDARYKENLNNVPVSDEDSPYAKRMRELFYLNIKWFMITLLTRKDRMSMANSLEVRVPFADYRLVEYAFNIPPEIKFLNGREKGILRKAFEGVLPQDVIERKKSPYPKTFDPRYTALVQKWLKKVVEDKTSPILDIIDLKTVNELIETGGSSYKTPWFGQLMKGPQLIAYLLQVNFWLKEYKIKMI</sequence>
<dbReference type="OrthoDB" id="9763290at2"/>
<dbReference type="SUPFAM" id="SSF52402">
    <property type="entry name" value="Adenine nucleotide alpha hydrolases-like"/>
    <property type="match status" value="1"/>
</dbReference>
<evidence type="ECO:0000256" key="1">
    <source>
        <dbReference type="ARBA" id="ARBA00005187"/>
    </source>
</evidence>
<dbReference type="InterPro" id="IPR001962">
    <property type="entry name" value="Asn_synthase"/>
</dbReference>
<dbReference type="CDD" id="cd01991">
    <property type="entry name" value="Asn_synthase_B_C"/>
    <property type="match status" value="1"/>
</dbReference>
<protein>
    <recommendedName>
        <fullName evidence="2">asparagine synthase (glutamine-hydrolyzing)</fullName>
        <ecNumber evidence="2">6.3.5.4</ecNumber>
    </recommendedName>
</protein>
<dbReference type="PATRIC" id="fig|272562.8.peg.2450"/>
<dbReference type="GO" id="GO:0006529">
    <property type="term" value="P:asparagine biosynthetic process"/>
    <property type="evidence" value="ECO:0007669"/>
    <property type="project" value="UniProtKB-KW"/>
</dbReference>
<evidence type="ECO:0000259" key="5">
    <source>
        <dbReference type="Pfam" id="PF00733"/>
    </source>
</evidence>
<dbReference type="Pfam" id="PF00733">
    <property type="entry name" value="Asn_synthase"/>
    <property type="match status" value="1"/>
</dbReference>
<evidence type="ECO:0000256" key="4">
    <source>
        <dbReference type="ARBA" id="ARBA00048741"/>
    </source>
</evidence>
<dbReference type="InterPro" id="IPR014729">
    <property type="entry name" value="Rossmann-like_a/b/a_fold"/>
</dbReference>
<dbReference type="Proteomes" id="UP000000814">
    <property type="component" value="Chromosome"/>
</dbReference>
<gene>
    <name evidence="6" type="ordered locus">CA_C2249</name>
</gene>
<reference evidence="6 7" key="1">
    <citation type="journal article" date="2001" name="J. Bacteriol.">
        <title>Genome sequence and comparative analysis of the solvent-producing bacterium Clostridium acetobutylicum.</title>
        <authorList>
            <person name="Nolling J."/>
            <person name="Breton G."/>
            <person name="Omelchenko M.V."/>
            <person name="Makarova K.S."/>
            <person name="Zeng Q."/>
            <person name="Gibson R."/>
            <person name="Lee H.M."/>
            <person name="Dubois J."/>
            <person name="Qiu D."/>
            <person name="Hitti J."/>
            <person name="Wolf Y.I."/>
            <person name="Tatusov R.L."/>
            <person name="Sabathe F."/>
            <person name="Doucette-Stamm L."/>
            <person name="Soucaille P."/>
            <person name="Daly M.J."/>
            <person name="Bennett G.N."/>
            <person name="Koonin E.V."/>
            <person name="Smith D.R."/>
        </authorList>
    </citation>
    <scope>NUCLEOTIDE SEQUENCE [LARGE SCALE GENOMIC DNA]</scope>
    <source>
        <strain evidence="7">ATCC 824 / DSM 792 / JCM 1419 / LMG 5710 / VKM B-1787</strain>
    </source>
</reference>
<evidence type="ECO:0000313" key="7">
    <source>
        <dbReference type="Proteomes" id="UP000000814"/>
    </source>
</evidence>
<dbReference type="STRING" id="272562.CA_C2249"/>
<dbReference type="PIR" id="C97177">
    <property type="entry name" value="C97177"/>
</dbReference>
<dbReference type="PANTHER" id="PTHR43284">
    <property type="entry name" value="ASPARAGINE SYNTHETASE (GLUTAMINE-HYDROLYZING)"/>
    <property type="match status" value="1"/>
</dbReference>
<accession>Q97GW6</accession>
<dbReference type="GO" id="GO:0005829">
    <property type="term" value="C:cytosol"/>
    <property type="evidence" value="ECO:0007669"/>
    <property type="project" value="TreeGrafter"/>
</dbReference>
<evidence type="ECO:0000256" key="2">
    <source>
        <dbReference type="ARBA" id="ARBA00012737"/>
    </source>
</evidence>
<comment type="catalytic activity">
    <reaction evidence="4">
        <text>L-aspartate + L-glutamine + ATP + H2O = L-asparagine + L-glutamate + AMP + diphosphate + H(+)</text>
        <dbReference type="Rhea" id="RHEA:12228"/>
        <dbReference type="ChEBI" id="CHEBI:15377"/>
        <dbReference type="ChEBI" id="CHEBI:15378"/>
        <dbReference type="ChEBI" id="CHEBI:29985"/>
        <dbReference type="ChEBI" id="CHEBI:29991"/>
        <dbReference type="ChEBI" id="CHEBI:30616"/>
        <dbReference type="ChEBI" id="CHEBI:33019"/>
        <dbReference type="ChEBI" id="CHEBI:58048"/>
        <dbReference type="ChEBI" id="CHEBI:58359"/>
        <dbReference type="ChEBI" id="CHEBI:456215"/>
        <dbReference type="EC" id="6.3.5.4"/>
    </reaction>
</comment>
<comment type="pathway">
    <text evidence="1">Amino-acid biosynthesis; L-asparagine biosynthesis; L-asparagine from L-aspartate (L-Gln route): step 1/1.</text>
</comment>
<dbReference type="PANTHER" id="PTHR43284:SF1">
    <property type="entry name" value="ASPARAGINE SYNTHETASE"/>
    <property type="match status" value="1"/>
</dbReference>
<name>Q97GW6_CLOAB</name>
<dbReference type="eggNOG" id="COG0367">
    <property type="taxonomic scope" value="Bacteria"/>
</dbReference>
<dbReference type="HOGENOM" id="CLU_069067_0_0_9"/>
<dbReference type="EC" id="6.3.5.4" evidence="2"/>